<evidence type="ECO:0000256" key="1">
    <source>
        <dbReference type="SAM" id="MobiDB-lite"/>
    </source>
</evidence>
<dbReference type="Proteomes" id="UP000636187">
    <property type="component" value="Unassembled WGS sequence"/>
</dbReference>
<evidence type="ECO:0000313" key="3">
    <source>
        <dbReference type="Proteomes" id="UP000636187"/>
    </source>
</evidence>
<dbReference type="RefSeq" id="WP_242034731.1">
    <property type="nucleotide sequence ID" value="NZ_JACJSW010000210.1"/>
</dbReference>
<gene>
    <name evidence="2" type="ORF">H6G48_21880</name>
</gene>
<reference evidence="2 3" key="1">
    <citation type="journal article" date="2020" name="ISME J.">
        <title>Comparative genomics reveals insights into cyanobacterial evolution and habitat adaptation.</title>
        <authorList>
            <person name="Chen M.Y."/>
            <person name="Teng W.K."/>
            <person name="Zhao L."/>
            <person name="Hu C.X."/>
            <person name="Zhou Y.K."/>
            <person name="Han B.P."/>
            <person name="Song L.R."/>
            <person name="Shu W.S."/>
        </authorList>
    </citation>
    <scope>NUCLEOTIDE SEQUENCE [LARGE SCALE GENOMIC DNA]</scope>
    <source>
        <strain evidence="2 3">FACHB-1344</strain>
    </source>
</reference>
<dbReference type="EMBL" id="JACJSW010000210">
    <property type="protein sequence ID" value="MBD2624168.1"/>
    <property type="molecule type" value="Genomic_DNA"/>
</dbReference>
<protein>
    <submittedName>
        <fullName evidence="2">Uncharacterized protein</fullName>
    </submittedName>
</protein>
<name>A0ABR8HXB9_9CHRO</name>
<feature type="region of interest" description="Disordered" evidence="1">
    <location>
        <begin position="35"/>
        <end position="66"/>
    </location>
</feature>
<proteinExistence type="predicted"/>
<sequence length="88" mass="9551">MAINGWEDDSHLYSQSQALLAETPEAELQALKSLPRSGAIEGHDTSPNDQAHSSCRRSSSLESSQGSGKLTLYIIIFPQIKFLGQAPH</sequence>
<accession>A0ABR8HXB9</accession>
<comment type="caution">
    <text evidence="2">The sequence shown here is derived from an EMBL/GenBank/DDBJ whole genome shotgun (WGS) entry which is preliminary data.</text>
</comment>
<evidence type="ECO:0000313" key="2">
    <source>
        <dbReference type="EMBL" id="MBD2624168.1"/>
    </source>
</evidence>
<feature type="compositionally biased region" description="Low complexity" evidence="1">
    <location>
        <begin position="56"/>
        <end position="66"/>
    </location>
</feature>
<organism evidence="2 3">
    <name type="scientific">Microcystis flos-aquae FACHB-1344</name>
    <dbReference type="NCBI Taxonomy" id="2692899"/>
    <lineage>
        <taxon>Bacteria</taxon>
        <taxon>Bacillati</taxon>
        <taxon>Cyanobacteriota</taxon>
        <taxon>Cyanophyceae</taxon>
        <taxon>Oscillatoriophycideae</taxon>
        <taxon>Chroococcales</taxon>
        <taxon>Microcystaceae</taxon>
        <taxon>Microcystis</taxon>
    </lineage>
</organism>
<keyword evidence="3" id="KW-1185">Reference proteome</keyword>